<feature type="compositionally biased region" description="Polar residues" evidence="1">
    <location>
        <begin position="497"/>
        <end position="509"/>
    </location>
</feature>
<dbReference type="Proteomes" id="UP000799753">
    <property type="component" value="Unassembled WGS sequence"/>
</dbReference>
<keyword evidence="2" id="KW-0812">Transmembrane</keyword>
<proteinExistence type="predicted"/>
<dbReference type="Pfam" id="PF11374">
    <property type="entry name" value="DUF3176"/>
    <property type="match status" value="1"/>
</dbReference>
<dbReference type="AlphaFoldDB" id="A0A6A6RJ08"/>
<feature type="non-terminal residue" evidence="3">
    <location>
        <position position="1"/>
    </location>
</feature>
<feature type="transmembrane region" description="Helical" evidence="2">
    <location>
        <begin position="50"/>
        <end position="74"/>
    </location>
</feature>
<feature type="transmembrane region" description="Helical" evidence="2">
    <location>
        <begin position="94"/>
        <end position="117"/>
    </location>
</feature>
<keyword evidence="2" id="KW-1133">Transmembrane helix</keyword>
<sequence>MSERNTYEPLPANIPKLPHVLEREQSHLLTEAKETSSHAPRKSRHLLRHWRWEICTFSLGTGAFVSILVLLLRFRDKPLPTLPFGGVSIQLTAVLAALAQVAQSALLVPISVCIGQLKWEWFQHSKRVIDLDRFDSASRGPEGSIKLLFYLARRPRLVSLGALATILMLGFSTFVQQSVQIGEKPNVETHSTFATIPRAVNVFETDEATAMVPTPTADGTILWHETDTGSRLSYILETGMSDYLSRHLLGNSIYGSSVSNVYGRCDSYGYKSSDCSWPAFNTMALCYSTSNISDQIIRNGDHVTLPSLQAFLPKGQDPPSFQSGTHAYLAQNRSAAISAPPATSVSNGTSLPNLAEIYYLYYDACKDGPSAFNKSDPTRWQALKGHLQFCINRLDSTTSGPSLYSDTKLLSSTADLNWYTTNKANSGRTLCTKIEGENDEFCVAESFMESLSKQISGIFNTTAYFSDTNLSDIKYSTALGKTLAKTVFGCTTTATRQENKRVSQSTTPRDTSRRSWGGPHEEITGQIGFDRLLAEISQTLSDE</sequence>
<dbReference type="PANTHER" id="PTHR35394">
    <property type="entry name" value="DUF3176 DOMAIN-CONTAINING PROTEIN"/>
    <property type="match status" value="1"/>
</dbReference>
<accession>A0A6A6RJ08</accession>
<evidence type="ECO:0000313" key="4">
    <source>
        <dbReference type="Proteomes" id="UP000799753"/>
    </source>
</evidence>
<reference evidence="3" key="1">
    <citation type="journal article" date="2020" name="Stud. Mycol.">
        <title>101 Dothideomycetes genomes: a test case for predicting lifestyles and emergence of pathogens.</title>
        <authorList>
            <person name="Haridas S."/>
            <person name="Albert R."/>
            <person name="Binder M."/>
            <person name="Bloem J."/>
            <person name="Labutti K."/>
            <person name="Salamov A."/>
            <person name="Andreopoulos B."/>
            <person name="Baker S."/>
            <person name="Barry K."/>
            <person name="Bills G."/>
            <person name="Bluhm B."/>
            <person name="Cannon C."/>
            <person name="Castanera R."/>
            <person name="Culley D."/>
            <person name="Daum C."/>
            <person name="Ezra D."/>
            <person name="Gonzalez J."/>
            <person name="Henrissat B."/>
            <person name="Kuo A."/>
            <person name="Liang C."/>
            <person name="Lipzen A."/>
            <person name="Lutzoni F."/>
            <person name="Magnuson J."/>
            <person name="Mondo S."/>
            <person name="Nolan M."/>
            <person name="Ohm R."/>
            <person name="Pangilinan J."/>
            <person name="Park H.-J."/>
            <person name="Ramirez L."/>
            <person name="Alfaro M."/>
            <person name="Sun H."/>
            <person name="Tritt A."/>
            <person name="Yoshinaga Y."/>
            <person name="Zwiers L.-H."/>
            <person name="Turgeon B."/>
            <person name="Goodwin S."/>
            <person name="Spatafora J."/>
            <person name="Crous P."/>
            <person name="Grigoriev I."/>
        </authorList>
    </citation>
    <scope>NUCLEOTIDE SEQUENCE</scope>
    <source>
        <strain evidence="3">CBS 473.64</strain>
    </source>
</reference>
<evidence type="ECO:0000256" key="2">
    <source>
        <dbReference type="SAM" id="Phobius"/>
    </source>
</evidence>
<dbReference type="PANTHER" id="PTHR35394:SF5">
    <property type="entry name" value="DUF3176 DOMAIN-CONTAINING PROTEIN"/>
    <property type="match status" value="1"/>
</dbReference>
<keyword evidence="2" id="KW-0472">Membrane</keyword>
<protein>
    <submittedName>
        <fullName evidence="3">Uncharacterized protein</fullName>
    </submittedName>
</protein>
<name>A0A6A6RJ08_9PLEO</name>
<feature type="transmembrane region" description="Helical" evidence="2">
    <location>
        <begin position="157"/>
        <end position="175"/>
    </location>
</feature>
<keyword evidence="4" id="KW-1185">Reference proteome</keyword>
<dbReference type="EMBL" id="MU006808">
    <property type="protein sequence ID" value="KAF2635300.1"/>
    <property type="molecule type" value="Genomic_DNA"/>
</dbReference>
<dbReference type="OrthoDB" id="3795297at2759"/>
<evidence type="ECO:0000256" key="1">
    <source>
        <dbReference type="SAM" id="MobiDB-lite"/>
    </source>
</evidence>
<gene>
    <name evidence="3" type="ORF">P280DRAFT_473857</name>
</gene>
<feature type="region of interest" description="Disordered" evidence="1">
    <location>
        <begin position="497"/>
        <end position="522"/>
    </location>
</feature>
<dbReference type="InterPro" id="IPR021514">
    <property type="entry name" value="DUF3176"/>
</dbReference>
<evidence type="ECO:0000313" key="3">
    <source>
        <dbReference type="EMBL" id="KAF2635300.1"/>
    </source>
</evidence>
<organism evidence="3 4">
    <name type="scientific">Massarina eburnea CBS 473.64</name>
    <dbReference type="NCBI Taxonomy" id="1395130"/>
    <lineage>
        <taxon>Eukaryota</taxon>
        <taxon>Fungi</taxon>
        <taxon>Dikarya</taxon>
        <taxon>Ascomycota</taxon>
        <taxon>Pezizomycotina</taxon>
        <taxon>Dothideomycetes</taxon>
        <taxon>Pleosporomycetidae</taxon>
        <taxon>Pleosporales</taxon>
        <taxon>Massarineae</taxon>
        <taxon>Massarinaceae</taxon>
        <taxon>Massarina</taxon>
    </lineage>
</organism>